<dbReference type="Proteomes" id="UP000036923">
    <property type="component" value="Unassembled WGS sequence"/>
</dbReference>
<keyword evidence="2" id="KW-1133">Transmembrane helix</keyword>
<dbReference type="InterPro" id="IPR010611">
    <property type="entry name" value="3D_dom"/>
</dbReference>
<feature type="transmembrane region" description="Helical" evidence="2">
    <location>
        <begin position="12"/>
        <end position="36"/>
    </location>
</feature>
<dbReference type="eggNOG" id="COG3584">
    <property type="taxonomic scope" value="Bacteria"/>
</dbReference>
<evidence type="ECO:0000256" key="2">
    <source>
        <dbReference type="SAM" id="Phobius"/>
    </source>
</evidence>
<sequence precursor="true">MLPLARNIKRYFSLKKVAIGLLAVVISVLAGVGLYFNMKKEVIIYDDGRKIVIRTIKSTVSDALNQVGIRLGPDDYINIKPQTKLQKKSANEIHIKRAVPINVVIEGRQDKIMTTAETVKDALTKKSITLNAMDKIVGAQLNDKIEKDMKFSIVRVKEEIVSEEIPIPYKTVSKDNPKLKHGIRRSVREGAEGKKEKVYKVVTEDGKEVKRTLLKENVTMSPVDRIVEEGTMLGHKTSRGDFLRYDKVLNMRATAYTASYADTGKHPGHPEFGITYTGVKARKGIIAVDPRVIPLGTKVYVEVAGDTPDYGYAVAADIGSAIKGDLIDLYYDSQSFVNKWGCKRVKVYILSE</sequence>
<name>A0A0L6JSE2_9FIRM</name>
<dbReference type="Gene3D" id="2.40.40.10">
    <property type="entry name" value="RlpA-like domain"/>
    <property type="match status" value="1"/>
</dbReference>
<evidence type="ECO:0000256" key="1">
    <source>
        <dbReference type="ARBA" id="ARBA00022729"/>
    </source>
</evidence>
<dbReference type="RefSeq" id="WP_036936342.1">
    <property type="nucleotide sequence ID" value="NZ_JQKC01000002.1"/>
</dbReference>
<dbReference type="PANTHER" id="PTHR39160:SF4">
    <property type="entry name" value="RESUSCITATION-PROMOTING FACTOR RPFB"/>
    <property type="match status" value="1"/>
</dbReference>
<dbReference type="STRING" id="398512.Bccel_4015"/>
<dbReference type="InterPro" id="IPR051933">
    <property type="entry name" value="Resuscitation_pf_RpfB"/>
</dbReference>
<dbReference type="SUPFAM" id="SSF50685">
    <property type="entry name" value="Barwin-like endoglucanases"/>
    <property type="match status" value="1"/>
</dbReference>
<dbReference type="PATRIC" id="fig|398512.5.peg.4199"/>
<evidence type="ECO:0000313" key="5">
    <source>
        <dbReference type="Proteomes" id="UP000036923"/>
    </source>
</evidence>
<feature type="domain" description="G5" evidence="3">
    <location>
        <begin position="153"/>
        <end position="233"/>
    </location>
</feature>
<dbReference type="Pfam" id="PF06725">
    <property type="entry name" value="3D"/>
    <property type="match status" value="1"/>
</dbReference>
<evidence type="ECO:0000259" key="3">
    <source>
        <dbReference type="PROSITE" id="PS51109"/>
    </source>
</evidence>
<keyword evidence="2" id="KW-0812">Transmembrane</keyword>
<comment type="caution">
    <text evidence="4">The sequence shown here is derived from an EMBL/GenBank/DDBJ whole genome shotgun (WGS) entry which is preliminary data.</text>
</comment>
<protein>
    <submittedName>
        <fullName evidence="4">G5 domain protein</fullName>
    </submittedName>
</protein>
<dbReference type="InterPro" id="IPR007137">
    <property type="entry name" value="DUF348"/>
</dbReference>
<dbReference type="Pfam" id="PF03990">
    <property type="entry name" value="DUF348"/>
    <property type="match status" value="2"/>
</dbReference>
<dbReference type="CDD" id="cd22786">
    <property type="entry name" value="DPBB_YuiC-like"/>
    <property type="match status" value="1"/>
</dbReference>
<organism evidence="4 5">
    <name type="scientific">Pseudobacteroides cellulosolvens ATCC 35603 = DSM 2933</name>
    <dbReference type="NCBI Taxonomy" id="398512"/>
    <lineage>
        <taxon>Bacteria</taxon>
        <taxon>Bacillati</taxon>
        <taxon>Bacillota</taxon>
        <taxon>Clostridia</taxon>
        <taxon>Eubacteriales</taxon>
        <taxon>Oscillospiraceae</taxon>
        <taxon>Pseudobacteroides</taxon>
    </lineage>
</organism>
<dbReference type="InterPro" id="IPR036908">
    <property type="entry name" value="RlpA-like_sf"/>
</dbReference>
<dbReference type="Pfam" id="PF07501">
    <property type="entry name" value="G5"/>
    <property type="match status" value="1"/>
</dbReference>
<reference evidence="5" key="1">
    <citation type="submission" date="2015-07" db="EMBL/GenBank/DDBJ databases">
        <title>Near-Complete Genome Sequence of the Cellulolytic Bacterium Bacteroides (Pseudobacteroides) cellulosolvens ATCC 35603.</title>
        <authorList>
            <person name="Dassa B."/>
            <person name="Utturkar S.M."/>
            <person name="Klingeman D.M."/>
            <person name="Hurt R.A."/>
            <person name="Keller M."/>
            <person name="Xu J."/>
            <person name="Reddy Y.H.K."/>
            <person name="Borovok I."/>
            <person name="Grinberg I.R."/>
            <person name="Lamed R."/>
            <person name="Zhivin O."/>
            <person name="Bayer E.A."/>
            <person name="Brown S.D."/>
        </authorList>
    </citation>
    <scope>NUCLEOTIDE SEQUENCE [LARGE SCALE GENOMIC DNA]</scope>
    <source>
        <strain evidence="5">DSM 2933</strain>
    </source>
</reference>
<dbReference type="eggNOG" id="COG3583">
    <property type="taxonomic scope" value="Bacteria"/>
</dbReference>
<dbReference type="EMBL" id="LGTC01000001">
    <property type="protein sequence ID" value="KNY28741.1"/>
    <property type="molecule type" value="Genomic_DNA"/>
</dbReference>
<dbReference type="GO" id="GO:0004553">
    <property type="term" value="F:hydrolase activity, hydrolyzing O-glycosyl compounds"/>
    <property type="evidence" value="ECO:0007669"/>
    <property type="project" value="InterPro"/>
</dbReference>
<accession>A0A0L6JSE2</accession>
<dbReference type="PROSITE" id="PS51109">
    <property type="entry name" value="G5"/>
    <property type="match status" value="1"/>
</dbReference>
<keyword evidence="2" id="KW-0472">Membrane</keyword>
<keyword evidence="5" id="KW-1185">Reference proteome</keyword>
<dbReference type="GO" id="GO:0009254">
    <property type="term" value="P:peptidoglycan turnover"/>
    <property type="evidence" value="ECO:0007669"/>
    <property type="project" value="InterPro"/>
</dbReference>
<dbReference type="InterPro" id="IPR011098">
    <property type="entry name" value="G5_dom"/>
</dbReference>
<dbReference type="PANTHER" id="PTHR39160">
    <property type="entry name" value="CELL WALL-BINDING PROTEIN YOCH"/>
    <property type="match status" value="1"/>
</dbReference>
<proteinExistence type="predicted"/>
<dbReference type="Gene3D" id="2.20.230.10">
    <property type="entry name" value="Resuscitation-promoting factor rpfb"/>
    <property type="match status" value="1"/>
</dbReference>
<evidence type="ECO:0000313" key="4">
    <source>
        <dbReference type="EMBL" id="KNY28741.1"/>
    </source>
</evidence>
<dbReference type="SMART" id="SM01208">
    <property type="entry name" value="G5"/>
    <property type="match status" value="1"/>
</dbReference>
<dbReference type="GO" id="GO:0019867">
    <property type="term" value="C:outer membrane"/>
    <property type="evidence" value="ECO:0007669"/>
    <property type="project" value="InterPro"/>
</dbReference>
<dbReference type="AlphaFoldDB" id="A0A0L6JSE2"/>
<keyword evidence="1" id="KW-0732">Signal</keyword>
<gene>
    <name evidence="4" type="ORF">Bccel_4015</name>
</gene>
<dbReference type="OrthoDB" id="9798935at2"/>